<dbReference type="RefSeq" id="WP_265426415.1">
    <property type="nucleotide sequence ID" value="NZ_JAPFPW010000059.1"/>
</dbReference>
<proteinExistence type="predicted"/>
<name>A0ABT3NDC8_9BACT</name>
<keyword evidence="1" id="KW-1133">Transmembrane helix</keyword>
<gene>
    <name evidence="2" type="ORF">OOT00_15950</name>
</gene>
<keyword evidence="3" id="KW-1185">Reference proteome</keyword>
<feature type="transmembrane region" description="Helical" evidence="1">
    <location>
        <begin position="20"/>
        <end position="42"/>
    </location>
</feature>
<keyword evidence="1" id="KW-0812">Transmembrane</keyword>
<comment type="caution">
    <text evidence="2">The sequence shown here is derived from an EMBL/GenBank/DDBJ whole genome shotgun (WGS) entry which is preliminary data.</text>
</comment>
<accession>A0ABT3NDC8</accession>
<evidence type="ECO:0000313" key="3">
    <source>
        <dbReference type="Proteomes" id="UP001209681"/>
    </source>
</evidence>
<protein>
    <submittedName>
        <fullName evidence="2">Uncharacterized protein</fullName>
    </submittedName>
</protein>
<sequence length="46" mass="5283">MDDKNEMYREYKALKRKVWLLNGSLVLVVVLSLLVVIAGTYLQTKA</sequence>
<dbReference type="EMBL" id="JAPFPW010000059">
    <property type="protein sequence ID" value="MCW7755468.1"/>
    <property type="molecule type" value="Genomic_DNA"/>
</dbReference>
<dbReference type="Proteomes" id="UP001209681">
    <property type="component" value="Unassembled WGS sequence"/>
</dbReference>
<organism evidence="2 3">
    <name type="scientific">Desulfobotulus pelophilus</name>
    <dbReference type="NCBI Taxonomy" id="2823377"/>
    <lineage>
        <taxon>Bacteria</taxon>
        <taxon>Pseudomonadati</taxon>
        <taxon>Thermodesulfobacteriota</taxon>
        <taxon>Desulfobacteria</taxon>
        <taxon>Desulfobacterales</taxon>
        <taxon>Desulfobacteraceae</taxon>
        <taxon>Desulfobotulus</taxon>
    </lineage>
</organism>
<keyword evidence="1" id="KW-0472">Membrane</keyword>
<evidence type="ECO:0000256" key="1">
    <source>
        <dbReference type="SAM" id="Phobius"/>
    </source>
</evidence>
<reference evidence="2 3" key="1">
    <citation type="submission" date="2022-11" db="EMBL/GenBank/DDBJ databases">
        <title>Desulfobotulus tamanensis H1 sp. nov. - anaerobic, alkaliphilic, sulphate reducing bacterium isolated from terrestrial mud volcano.</title>
        <authorList>
            <person name="Frolova A."/>
            <person name="Merkel A.Y."/>
            <person name="Slobodkin A.I."/>
        </authorList>
    </citation>
    <scope>NUCLEOTIDE SEQUENCE [LARGE SCALE GENOMIC DNA]</scope>
    <source>
        <strain evidence="2 3">H1</strain>
    </source>
</reference>
<evidence type="ECO:0000313" key="2">
    <source>
        <dbReference type="EMBL" id="MCW7755468.1"/>
    </source>
</evidence>